<gene>
    <name evidence="1" type="ORF">PAALTS15_03322</name>
</gene>
<dbReference type="InterPro" id="IPR013783">
    <property type="entry name" value="Ig-like_fold"/>
</dbReference>
<dbReference type="AlphaFoldDB" id="S9SS88"/>
<comment type="caution">
    <text evidence="1">The sequence shown here is derived from an EMBL/GenBank/DDBJ whole genome shotgun (WGS) entry which is preliminary data.</text>
</comment>
<dbReference type="EMBL" id="ATMT01000012">
    <property type="protein sequence ID" value="EPY08572.1"/>
    <property type="molecule type" value="Genomic_DNA"/>
</dbReference>
<dbReference type="Proteomes" id="UP000015344">
    <property type="component" value="Unassembled WGS sequence"/>
</dbReference>
<dbReference type="RefSeq" id="WP_021258223.1">
    <property type="nucleotide sequence ID" value="NZ_ATMT01000012.1"/>
</dbReference>
<protein>
    <submittedName>
        <fullName evidence="1">Uncharacterized protein</fullName>
    </submittedName>
</protein>
<proteinExistence type="predicted"/>
<evidence type="ECO:0000313" key="1">
    <source>
        <dbReference type="EMBL" id="EPY08572.1"/>
    </source>
</evidence>
<organism evidence="1 2">
    <name type="scientific">Paenibacillus alvei TS-15</name>
    <dbReference type="NCBI Taxonomy" id="1117108"/>
    <lineage>
        <taxon>Bacteria</taxon>
        <taxon>Bacillati</taxon>
        <taxon>Bacillota</taxon>
        <taxon>Bacilli</taxon>
        <taxon>Bacillales</taxon>
        <taxon>Paenibacillaceae</taxon>
        <taxon>Paenibacillus</taxon>
    </lineage>
</organism>
<name>S9SS88_PAEAL</name>
<reference evidence="1 2" key="1">
    <citation type="submission" date="2013-05" db="EMBL/GenBank/DDBJ databases">
        <authorList>
            <person name="Strain E.A."/>
            <person name="Brown E."/>
            <person name="Allard M.W."/>
            <person name="Luo Y.L."/>
        </authorList>
    </citation>
    <scope>NUCLEOTIDE SEQUENCE [LARGE SCALE GENOMIC DNA]</scope>
    <source>
        <strain evidence="1 2">TS-15</strain>
    </source>
</reference>
<dbReference type="Gene3D" id="2.60.40.10">
    <property type="entry name" value="Immunoglobulins"/>
    <property type="match status" value="1"/>
</dbReference>
<accession>S9SS88</accession>
<dbReference type="PATRIC" id="fig|1117108.3.peg.688"/>
<sequence>MSCPTYSVVPGAPNSVQATFGPPNNQLTITGTSLLDGFGGTAGSILLVCGNNTSINLRLVSWTDREIVTVLPDSRPCISDQQNNYHIQVQKSSGELCPPIPISISDSVISQPIDLERLARLMRIEAQLPAPPPPGQPMQPEPIFAKLVAPNISGVVFTDQQGNTLPVYSDPHAFEGSITEGVSPPSHMPLSPIVSDLLPVTVVKVEIRWSASRDDGSSTEFLVKPNLSAPLDANTQIPNVAFLFKPHVVELTENSLRTAPLQKRKLHVQVKLSVNNVLTTDWIDLPFVEVFIPSLQIPTVLALYQGINLTQRILILVPSSSPFKYLEKLIPVLEKLNTVVFALKELGFFASFLVGLDSLVNNLPSVGVDYRVTDDIKLNDILFEPDFPRDATWEDRVSSILFIGPQGKKVHCQNESNIDTEGAFTITIGEEYHVIVPTLRANPPRTEPVNRLEVTARPLDLDPGNHSYLFDDTLSTIIFSPPIPAVYVNIVGPRRVSLGRSYGGIGEYTIDPVNLDILLSVAWSSNGSVVNPVSETTNISFVNTGTWWVQVDVMDINHVHVQNRINVIVEEDPRDCHIDPPICCTHPHLPVCERDR</sequence>
<evidence type="ECO:0000313" key="2">
    <source>
        <dbReference type="Proteomes" id="UP000015344"/>
    </source>
</evidence>